<name>A0A8S9RMW0_BRACR</name>
<dbReference type="EMBL" id="QGKX02000095">
    <property type="protein sequence ID" value="KAF3574263.1"/>
    <property type="molecule type" value="Genomic_DNA"/>
</dbReference>
<reference evidence="1" key="1">
    <citation type="submission" date="2019-12" db="EMBL/GenBank/DDBJ databases">
        <title>Genome sequencing and annotation of Brassica cretica.</title>
        <authorList>
            <person name="Studholme D.J."/>
            <person name="Sarris P."/>
        </authorList>
    </citation>
    <scope>NUCLEOTIDE SEQUENCE</scope>
    <source>
        <strain evidence="1">PFS-109/04</strain>
        <tissue evidence="1">Leaf</tissue>
    </source>
</reference>
<dbReference type="AlphaFoldDB" id="A0A8S9RMW0"/>
<comment type="caution">
    <text evidence="1">The sequence shown here is derived from an EMBL/GenBank/DDBJ whole genome shotgun (WGS) entry which is preliminary data.</text>
</comment>
<sequence length="112" mass="12503">MGIKCLIKFPPVTRLCGPTSLISRYGYHGQVSEVLKFFEKMKKVEGDSTLDSDRMRSDATRDCRGCHGRSQTVKAATPLRKAMEYETLSTMLLTEKPFKAPSTSSATFFVSL</sequence>
<dbReference type="Proteomes" id="UP000712600">
    <property type="component" value="Unassembled WGS sequence"/>
</dbReference>
<evidence type="ECO:0000313" key="1">
    <source>
        <dbReference type="EMBL" id="KAF3574263.1"/>
    </source>
</evidence>
<protein>
    <recommendedName>
        <fullName evidence="3">Pentatricopeptide repeat-containing protein</fullName>
    </recommendedName>
</protein>
<organism evidence="1 2">
    <name type="scientific">Brassica cretica</name>
    <name type="common">Mustard</name>
    <dbReference type="NCBI Taxonomy" id="69181"/>
    <lineage>
        <taxon>Eukaryota</taxon>
        <taxon>Viridiplantae</taxon>
        <taxon>Streptophyta</taxon>
        <taxon>Embryophyta</taxon>
        <taxon>Tracheophyta</taxon>
        <taxon>Spermatophyta</taxon>
        <taxon>Magnoliopsida</taxon>
        <taxon>eudicotyledons</taxon>
        <taxon>Gunneridae</taxon>
        <taxon>Pentapetalae</taxon>
        <taxon>rosids</taxon>
        <taxon>malvids</taxon>
        <taxon>Brassicales</taxon>
        <taxon>Brassicaceae</taxon>
        <taxon>Brassiceae</taxon>
        <taxon>Brassica</taxon>
    </lineage>
</organism>
<accession>A0A8S9RMW0</accession>
<proteinExistence type="predicted"/>
<gene>
    <name evidence="1" type="ORF">F2Q69_00060100</name>
</gene>
<evidence type="ECO:0008006" key="3">
    <source>
        <dbReference type="Google" id="ProtNLM"/>
    </source>
</evidence>
<evidence type="ECO:0000313" key="2">
    <source>
        <dbReference type="Proteomes" id="UP000712600"/>
    </source>
</evidence>